<dbReference type="InterPro" id="IPR027417">
    <property type="entry name" value="P-loop_NTPase"/>
</dbReference>
<dbReference type="RefSeq" id="WP_147167948.1">
    <property type="nucleotide sequence ID" value="NZ_VOOR01000026.1"/>
</dbReference>
<sequence>MNQPEIYFHVGLGKVASTYLQHRFFPKLKHIYYIPTNRYRKSLDIIGKGKYGRYFVSREFDQQLEEEVRWFSSRYPQARPIIIFRRHDSWIASQYRRYVKNGGYLSFREFFDVEEDTGLWKREHVTFYRNLEHLEHYFEGKPLVLFYDELRADPWAFFDKIAQYAGSGYDRNDVSLAKVHTSYNEKQLKAIRKIAPRLFDPRNAKPNTRTLWGWLQRRGQMLKSYAILYPAKLIPASWLPDEPLIPQEELDKVRAYFEGDWARCKAYAEENNPKPEEAPL</sequence>
<evidence type="ECO:0008006" key="3">
    <source>
        <dbReference type="Google" id="ProtNLM"/>
    </source>
</evidence>
<dbReference type="EMBL" id="VOOR01000026">
    <property type="protein sequence ID" value="TXB62623.1"/>
    <property type="molecule type" value="Genomic_DNA"/>
</dbReference>
<keyword evidence="2" id="KW-1185">Reference proteome</keyword>
<gene>
    <name evidence="1" type="ORF">FRY97_12840</name>
</gene>
<evidence type="ECO:0000313" key="1">
    <source>
        <dbReference type="EMBL" id="TXB62623.1"/>
    </source>
</evidence>
<accession>A0A5C6RK93</accession>
<dbReference type="Gene3D" id="3.40.50.300">
    <property type="entry name" value="P-loop containing nucleotide triphosphate hydrolases"/>
    <property type="match status" value="1"/>
</dbReference>
<organism evidence="1 2">
    <name type="scientific">Phaeodactylibacter luteus</name>
    <dbReference type="NCBI Taxonomy" id="1564516"/>
    <lineage>
        <taxon>Bacteria</taxon>
        <taxon>Pseudomonadati</taxon>
        <taxon>Bacteroidota</taxon>
        <taxon>Saprospiria</taxon>
        <taxon>Saprospirales</taxon>
        <taxon>Haliscomenobacteraceae</taxon>
        <taxon>Phaeodactylibacter</taxon>
    </lineage>
</organism>
<protein>
    <recommendedName>
        <fullName evidence="3">Sulfotransferase domain-containing protein</fullName>
    </recommendedName>
</protein>
<dbReference type="Proteomes" id="UP000321580">
    <property type="component" value="Unassembled WGS sequence"/>
</dbReference>
<reference evidence="1 2" key="1">
    <citation type="submission" date="2019-08" db="EMBL/GenBank/DDBJ databases">
        <title>Genome of Phaeodactylibacter luteus.</title>
        <authorList>
            <person name="Bowman J.P."/>
        </authorList>
    </citation>
    <scope>NUCLEOTIDE SEQUENCE [LARGE SCALE GENOMIC DNA]</scope>
    <source>
        <strain evidence="1 2">KCTC 42180</strain>
    </source>
</reference>
<dbReference type="SUPFAM" id="SSF52540">
    <property type="entry name" value="P-loop containing nucleoside triphosphate hydrolases"/>
    <property type="match status" value="1"/>
</dbReference>
<evidence type="ECO:0000313" key="2">
    <source>
        <dbReference type="Proteomes" id="UP000321580"/>
    </source>
</evidence>
<proteinExistence type="predicted"/>
<dbReference type="AlphaFoldDB" id="A0A5C6RK93"/>
<comment type="caution">
    <text evidence="1">The sequence shown here is derived from an EMBL/GenBank/DDBJ whole genome shotgun (WGS) entry which is preliminary data.</text>
</comment>
<name>A0A5C6RK93_9BACT</name>
<dbReference type="OrthoDB" id="1349535at2"/>